<evidence type="ECO:0000313" key="3">
    <source>
        <dbReference type="Proteomes" id="UP000791440"/>
    </source>
</evidence>
<feature type="region of interest" description="Disordered" evidence="1">
    <location>
        <begin position="133"/>
        <end position="167"/>
    </location>
</feature>
<organism evidence="2 3">
    <name type="scientific">Manduca sexta</name>
    <name type="common">Tobacco hawkmoth</name>
    <name type="synonym">Tobacco hornworm</name>
    <dbReference type="NCBI Taxonomy" id="7130"/>
    <lineage>
        <taxon>Eukaryota</taxon>
        <taxon>Metazoa</taxon>
        <taxon>Ecdysozoa</taxon>
        <taxon>Arthropoda</taxon>
        <taxon>Hexapoda</taxon>
        <taxon>Insecta</taxon>
        <taxon>Pterygota</taxon>
        <taxon>Neoptera</taxon>
        <taxon>Endopterygota</taxon>
        <taxon>Lepidoptera</taxon>
        <taxon>Glossata</taxon>
        <taxon>Ditrysia</taxon>
        <taxon>Bombycoidea</taxon>
        <taxon>Sphingidae</taxon>
        <taxon>Sphinginae</taxon>
        <taxon>Sphingini</taxon>
        <taxon>Manduca</taxon>
    </lineage>
</organism>
<accession>A0A921ZCT3</accession>
<reference evidence="2" key="2">
    <citation type="submission" date="2020-12" db="EMBL/GenBank/DDBJ databases">
        <authorList>
            <person name="Kanost M."/>
        </authorList>
    </citation>
    <scope>NUCLEOTIDE SEQUENCE</scope>
</reference>
<reference evidence="2" key="1">
    <citation type="journal article" date="2016" name="Insect Biochem. Mol. Biol.">
        <title>Multifaceted biological insights from a draft genome sequence of the tobacco hornworm moth, Manduca sexta.</title>
        <authorList>
            <person name="Kanost M.R."/>
            <person name="Arrese E.L."/>
            <person name="Cao X."/>
            <person name="Chen Y.R."/>
            <person name="Chellapilla S."/>
            <person name="Goldsmith M.R."/>
            <person name="Grosse-Wilde E."/>
            <person name="Heckel D.G."/>
            <person name="Herndon N."/>
            <person name="Jiang H."/>
            <person name="Papanicolaou A."/>
            <person name="Qu J."/>
            <person name="Soulages J.L."/>
            <person name="Vogel H."/>
            <person name="Walters J."/>
            <person name="Waterhouse R.M."/>
            <person name="Ahn S.J."/>
            <person name="Almeida F.C."/>
            <person name="An C."/>
            <person name="Aqrawi P."/>
            <person name="Bretschneider A."/>
            <person name="Bryant W.B."/>
            <person name="Bucks S."/>
            <person name="Chao H."/>
            <person name="Chevignon G."/>
            <person name="Christen J.M."/>
            <person name="Clarke D.F."/>
            <person name="Dittmer N.T."/>
            <person name="Ferguson L.C.F."/>
            <person name="Garavelou S."/>
            <person name="Gordon K.H.J."/>
            <person name="Gunaratna R.T."/>
            <person name="Han Y."/>
            <person name="Hauser F."/>
            <person name="He Y."/>
            <person name="Heidel-Fischer H."/>
            <person name="Hirsh A."/>
            <person name="Hu Y."/>
            <person name="Jiang H."/>
            <person name="Kalra D."/>
            <person name="Klinner C."/>
            <person name="Konig C."/>
            <person name="Kovar C."/>
            <person name="Kroll A.R."/>
            <person name="Kuwar S.S."/>
            <person name="Lee S.L."/>
            <person name="Lehman R."/>
            <person name="Li K."/>
            <person name="Li Z."/>
            <person name="Liang H."/>
            <person name="Lovelace S."/>
            <person name="Lu Z."/>
            <person name="Mansfield J.H."/>
            <person name="McCulloch K.J."/>
            <person name="Mathew T."/>
            <person name="Morton B."/>
            <person name="Muzny D.M."/>
            <person name="Neunemann D."/>
            <person name="Ongeri F."/>
            <person name="Pauchet Y."/>
            <person name="Pu L.L."/>
            <person name="Pyrousis I."/>
            <person name="Rao X.J."/>
            <person name="Redding A."/>
            <person name="Roesel C."/>
            <person name="Sanchez-Gracia A."/>
            <person name="Schaack S."/>
            <person name="Shukla A."/>
            <person name="Tetreau G."/>
            <person name="Wang Y."/>
            <person name="Xiong G.H."/>
            <person name="Traut W."/>
            <person name="Walsh T.K."/>
            <person name="Worley K.C."/>
            <person name="Wu D."/>
            <person name="Wu W."/>
            <person name="Wu Y.Q."/>
            <person name="Zhang X."/>
            <person name="Zou Z."/>
            <person name="Zucker H."/>
            <person name="Briscoe A.D."/>
            <person name="Burmester T."/>
            <person name="Clem R.J."/>
            <person name="Feyereisen R."/>
            <person name="Grimmelikhuijzen C.J.P."/>
            <person name="Hamodrakas S.J."/>
            <person name="Hansson B.S."/>
            <person name="Huguet E."/>
            <person name="Jermiin L.S."/>
            <person name="Lan Q."/>
            <person name="Lehman H.K."/>
            <person name="Lorenzen M."/>
            <person name="Merzendorfer H."/>
            <person name="Michalopoulos I."/>
            <person name="Morton D.B."/>
            <person name="Muthukrishnan S."/>
            <person name="Oakeshott J.G."/>
            <person name="Palmer W."/>
            <person name="Park Y."/>
            <person name="Passarelli A.L."/>
            <person name="Rozas J."/>
            <person name="Schwartz L.M."/>
            <person name="Smith W."/>
            <person name="Southgate A."/>
            <person name="Vilcinskas A."/>
            <person name="Vogt R."/>
            <person name="Wang P."/>
            <person name="Werren J."/>
            <person name="Yu X.Q."/>
            <person name="Zhou J.J."/>
            <person name="Brown S.J."/>
            <person name="Scherer S.E."/>
            <person name="Richards S."/>
            <person name="Blissard G.W."/>
        </authorList>
    </citation>
    <scope>NUCLEOTIDE SEQUENCE</scope>
</reference>
<protein>
    <submittedName>
        <fullName evidence="2">Uncharacterized protein</fullName>
    </submittedName>
</protein>
<dbReference type="AlphaFoldDB" id="A0A921ZCT3"/>
<gene>
    <name evidence="2" type="ORF">O3G_MSEX009294</name>
</gene>
<comment type="caution">
    <text evidence="2">The sequence shown here is derived from an EMBL/GenBank/DDBJ whole genome shotgun (WGS) entry which is preliminary data.</text>
</comment>
<keyword evidence="3" id="KW-1185">Reference proteome</keyword>
<evidence type="ECO:0000313" key="2">
    <source>
        <dbReference type="EMBL" id="KAG6455592.1"/>
    </source>
</evidence>
<feature type="compositionally biased region" description="Basic residues" evidence="1">
    <location>
        <begin position="142"/>
        <end position="158"/>
    </location>
</feature>
<evidence type="ECO:0000256" key="1">
    <source>
        <dbReference type="SAM" id="MobiDB-lite"/>
    </source>
</evidence>
<name>A0A921ZCT3_MANSE</name>
<sequence>MNSSSSSSDYSFDECYCNGVDSNTEDRKHAWAHPFFYNTTQPLVYYTQVQPACKRHTSREIRKDSPNCFVKAFRWYTQEHVPPQRNQFSNFNSNVTGFAAWLDTKYLQFVREGQLNQSSHIYKLQQTSSLEASKTIKQTNSKTRRKRRVKSPWRKRRNQNKEGGDMTLKSHHSFEYILQPKEMTRNVSEWCQPTPATLRNRSNMTNVSNEVCNCKKPATKSLSLTSVYQDNKSNATFLTTVIPDEKKDTFNKPKFTRTLTRDVSCQCVLKVASKISTGTQYENSFINVLRSDEIEIKSKLLSDEIRQPSSLKSLVEIPKKGTVRKMVREFDPRRHVSCQCTDKTTKIDVCCQCDAKYITCDKSNYSSQETSVPIEKRLSKQLKSVTTNTVIGLNSNKNSIHNAAQTSDHPINLVSVFFKIISDIRTLPNNASVNIYIVLNSYVTF</sequence>
<proteinExistence type="predicted"/>
<dbReference type="EMBL" id="JH668493">
    <property type="protein sequence ID" value="KAG6455592.1"/>
    <property type="molecule type" value="Genomic_DNA"/>
</dbReference>
<dbReference type="Proteomes" id="UP000791440">
    <property type="component" value="Unassembled WGS sequence"/>
</dbReference>